<evidence type="ECO:0000313" key="1">
    <source>
        <dbReference type="EMBL" id="MCK6258059.1"/>
    </source>
</evidence>
<gene>
    <name evidence="1" type="ORF">LCY76_15885</name>
</gene>
<dbReference type="Proteomes" id="UP001139011">
    <property type="component" value="Unassembled WGS sequence"/>
</dbReference>
<dbReference type="EMBL" id="JAIWJX010000002">
    <property type="protein sequence ID" value="MCK6258059.1"/>
    <property type="molecule type" value="Genomic_DNA"/>
</dbReference>
<keyword evidence="2" id="KW-1185">Reference proteome</keyword>
<dbReference type="AlphaFoldDB" id="A0A9X1XIJ3"/>
<proteinExistence type="predicted"/>
<name>A0A9X1XIJ3_9BACL</name>
<dbReference type="InterPro" id="IPR021338">
    <property type="entry name" value="DUF2953"/>
</dbReference>
<accession>A0A9X1XIJ3</accession>
<evidence type="ECO:0000313" key="2">
    <source>
        <dbReference type="Proteomes" id="UP001139011"/>
    </source>
</evidence>
<reference evidence="1" key="1">
    <citation type="submission" date="2021-09" db="EMBL/GenBank/DDBJ databases">
        <title>Genome analysis of Fictibacillus sp. KIGAM418 isolated from marine sediment.</title>
        <authorList>
            <person name="Seo M.-J."/>
            <person name="Cho E.-S."/>
            <person name="Hwang C.Y."/>
        </authorList>
    </citation>
    <scope>NUCLEOTIDE SEQUENCE</scope>
    <source>
        <strain evidence="1">KIGAM418</strain>
    </source>
</reference>
<protein>
    <submittedName>
        <fullName evidence="1">DUF2953 domain-containing protein</fullName>
    </submittedName>
</protein>
<comment type="caution">
    <text evidence="1">The sequence shown here is derived from an EMBL/GenBank/DDBJ whole genome shotgun (WGS) entry which is preliminary data.</text>
</comment>
<dbReference type="RefSeq" id="WP_248254699.1">
    <property type="nucleotide sequence ID" value="NZ_JAIWJX010000002.1"/>
</dbReference>
<sequence length="225" mass="25242">MIFFIVLIILLLLFIILIFSTVHVSFLYTHKGDDDFLRLKVSLWKVISYSVVVPEVKVNASEKKIEAKKKSNGAAGVKKKKTKITVQTIKESSRKYSRLLAHVTGFYRILRRFLKKVTISQVRWDSRFGLGDAASTAVASGMVWALKGNVLGMLSHFVSLKGVPSIQVIPVYQGTLTQTRLSCMISFKIGHAIVVMLQMLKHWRKISSSKSKKSKKYIAGGTSHV</sequence>
<organism evidence="1 2">
    <name type="scientific">Fictibacillus marinisediminis</name>
    <dbReference type="NCBI Taxonomy" id="2878389"/>
    <lineage>
        <taxon>Bacteria</taxon>
        <taxon>Bacillati</taxon>
        <taxon>Bacillota</taxon>
        <taxon>Bacilli</taxon>
        <taxon>Bacillales</taxon>
        <taxon>Fictibacillaceae</taxon>
        <taxon>Fictibacillus</taxon>
    </lineage>
</organism>
<dbReference type="Pfam" id="PF11167">
    <property type="entry name" value="DUF2953"/>
    <property type="match status" value="1"/>
</dbReference>